<dbReference type="EMBL" id="NXIB02000060">
    <property type="protein sequence ID" value="PHX55229.1"/>
    <property type="molecule type" value="Genomic_DNA"/>
</dbReference>
<dbReference type="GO" id="GO:0030170">
    <property type="term" value="F:pyridoxal phosphate binding"/>
    <property type="evidence" value="ECO:0007669"/>
    <property type="project" value="InterPro"/>
</dbReference>
<dbReference type="InterPro" id="IPR015424">
    <property type="entry name" value="PyrdxlP-dep_Trfase"/>
</dbReference>
<dbReference type="PIRSF" id="PIRSF001434">
    <property type="entry name" value="CGS"/>
    <property type="match status" value="1"/>
</dbReference>
<dbReference type="Proteomes" id="UP000226442">
    <property type="component" value="Unassembled WGS sequence"/>
</dbReference>
<organism evidence="10 11">
    <name type="scientific">Tychonema bourrellyi FEM_GT703</name>
    <dbReference type="NCBI Taxonomy" id="2040638"/>
    <lineage>
        <taxon>Bacteria</taxon>
        <taxon>Bacillati</taxon>
        <taxon>Cyanobacteriota</taxon>
        <taxon>Cyanophyceae</taxon>
        <taxon>Oscillatoriophycideae</taxon>
        <taxon>Oscillatoriales</taxon>
        <taxon>Microcoleaceae</taxon>
        <taxon>Tychonema</taxon>
    </lineage>
</organism>
<dbReference type="GO" id="GO:0004123">
    <property type="term" value="F:cystathionine gamma-lyase activity"/>
    <property type="evidence" value="ECO:0007669"/>
    <property type="project" value="TreeGrafter"/>
</dbReference>
<dbReference type="EC" id="4.4.1.2" evidence="4"/>
<evidence type="ECO:0000256" key="2">
    <source>
        <dbReference type="ARBA" id="ARBA00009077"/>
    </source>
</evidence>
<evidence type="ECO:0000256" key="6">
    <source>
        <dbReference type="ARBA" id="ARBA00048780"/>
    </source>
</evidence>
<dbReference type="GO" id="GO:0018826">
    <property type="term" value="F:methionine gamma-lyase activity"/>
    <property type="evidence" value="ECO:0007669"/>
    <property type="project" value="UniProtKB-EC"/>
</dbReference>
<sequence>MQINPGIETLAVHAGHPLDPGTDAVTPAIHLSTTFARQSDGSYQHPYDYIRCTNPGRDNLEKCLCELEGGEAAAAVASGSAAAASVFLALEPGAHVVAPLDAYCGTGLLLNTVFARWHLKSTFVDMTDLNQVEKAISIPNTQLVWLETPSNPLLKISDIAAIAQMAHQVGARCVCDNTWATPILQRPIELGADLVTHSFTKYLGGHGDAMGGIVVSRVKDEFFERIRQIQVGMGIGNAPFDAWLILRGIQTLPLRIKASSEAASYIAQFLSNHPKVKRVYYPGLPEHPGASLAARQMLYGGGMVSFQVGSREEAFQVAGKLQVFTSATSLGTVKSLVEIGALMESMQNLDTSNVETVIPDNLLRLSVGVEDVKTLILDLEQALS</sequence>
<name>A0A2G4F0E2_9CYAN</name>
<comment type="similarity">
    <text evidence="2 9">Belongs to the trans-sulfuration enzymes family.</text>
</comment>
<comment type="caution">
    <text evidence="10">The sequence shown here is derived from an EMBL/GenBank/DDBJ whole genome shotgun (WGS) entry which is preliminary data.</text>
</comment>
<dbReference type="GO" id="GO:0019346">
    <property type="term" value="P:transsulfuration"/>
    <property type="evidence" value="ECO:0007669"/>
    <property type="project" value="InterPro"/>
</dbReference>
<evidence type="ECO:0000256" key="3">
    <source>
        <dbReference type="ARBA" id="ARBA00022898"/>
    </source>
</evidence>
<dbReference type="Gene3D" id="3.40.640.10">
    <property type="entry name" value="Type I PLP-dependent aspartate aminotransferase-like (Major domain)"/>
    <property type="match status" value="1"/>
</dbReference>
<dbReference type="OrthoDB" id="9780685at2"/>
<comment type="catalytic activity">
    <reaction evidence="7">
        <text>L-methionine + H2O = methanethiol + 2-oxobutanoate + NH4(+)</text>
        <dbReference type="Rhea" id="RHEA:23800"/>
        <dbReference type="ChEBI" id="CHEBI:15377"/>
        <dbReference type="ChEBI" id="CHEBI:16007"/>
        <dbReference type="ChEBI" id="CHEBI:16763"/>
        <dbReference type="ChEBI" id="CHEBI:28938"/>
        <dbReference type="ChEBI" id="CHEBI:57844"/>
        <dbReference type="EC" id="4.4.1.11"/>
    </reaction>
    <physiologicalReaction direction="left-to-right" evidence="7">
        <dbReference type="Rhea" id="RHEA:23801"/>
    </physiologicalReaction>
</comment>
<comment type="cofactor">
    <cofactor evidence="1 9">
        <name>pyridoxal 5'-phosphate</name>
        <dbReference type="ChEBI" id="CHEBI:597326"/>
    </cofactor>
</comment>
<dbReference type="CDD" id="cd00614">
    <property type="entry name" value="CGS_like"/>
    <property type="match status" value="1"/>
</dbReference>
<feature type="modified residue" description="N6-(pyridoxal phosphate)lysine" evidence="8">
    <location>
        <position position="201"/>
    </location>
</feature>
<keyword evidence="11" id="KW-1185">Reference proteome</keyword>
<accession>A0A2G4F0E2</accession>
<dbReference type="AlphaFoldDB" id="A0A2G4F0E2"/>
<dbReference type="PANTHER" id="PTHR11808">
    <property type="entry name" value="TRANS-SULFURATION ENZYME FAMILY MEMBER"/>
    <property type="match status" value="1"/>
</dbReference>
<dbReference type="RefSeq" id="WP_096830310.1">
    <property type="nucleotide sequence ID" value="NZ_NXIB02000060.1"/>
</dbReference>
<dbReference type="InterPro" id="IPR015421">
    <property type="entry name" value="PyrdxlP-dep_Trfase_major"/>
</dbReference>
<comment type="catalytic activity">
    <reaction evidence="6">
        <text>L-homocysteine + H2O = 2-oxobutanoate + hydrogen sulfide + NH4(+) + H(+)</text>
        <dbReference type="Rhea" id="RHEA:14501"/>
        <dbReference type="ChEBI" id="CHEBI:15377"/>
        <dbReference type="ChEBI" id="CHEBI:15378"/>
        <dbReference type="ChEBI" id="CHEBI:16763"/>
        <dbReference type="ChEBI" id="CHEBI:28938"/>
        <dbReference type="ChEBI" id="CHEBI:29919"/>
        <dbReference type="ChEBI" id="CHEBI:58199"/>
        <dbReference type="EC" id="4.4.1.2"/>
    </reaction>
    <physiologicalReaction direction="left-to-right" evidence="6">
        <dbReference type="Rhea" id="RHEA:14502"/>
    </physiologicalReaction>
</comment>
<evidence type="ECO:0000256" key="5">
    <source>
        <dbReference type="ARBA" id="ARBA00047199"/>
    </source>
</evidence>
<dbReference type="InterPro" id="IPR015422">
    <property type="entry name" value="PyrdxlP-dep_Trfase_small"/>
</dbReference>
<dbReference type="GO" id="GO:0047982">
    <property type="term" value="F:homocysteine desulfhydrase activity"/>
    <property type="evidence" value="ECO:0007669"/>
    <property type="project" value="UniProtKB-EC"/>
</dbReference>
<evidence type="ECO:0000256" key="7">
    <source>
        <dbReference type="ARBA" id="ARBA00052699"/>
    </source>
</evidence>
<dbReference type="InterPro" id="IPR000277">
    <property type="entry name" value="Cys/Met-Metab_PyrdxlP-dep_enz"/>
</dbReference>
<dbReference type="SUPFAM" id="SSF53383">
    <property type="entry name" value="PLP-dependent transferases"/>
    <property type="match status" value="1"/>
</dbReference>
<gene>
    <name evidence="10" type="ORF">CP500_011865</name>
</gene>
<dbReference type="FunFam" id="3.40.640.10:FF:000046">
    <property type="entry name" value="Cystathionine gamma-lyase"/>
    <property type="match status" value="1"/>
</dbReference>
<reference evidence="10" key="1">
    <citation type="submission" date="2017-10" db="EMBL/GenBank/DDBJ databases">
        <title>Draft genome sequence of the planktic cyanobacteria Tychonema bourrellyi isolated from alpine lentic freshwater.</title>
        <authorList>
            <person name="Tett A."/>
            <person name="Armanini F."/>
            <person name="Asnicar F."/>
            <person name="Boscaini A."/>
            <person name="Pasolli E."/>
            <person name="Zolfo M."/>
            <person name="Donati C."/>
            <person name="Salmaso N."/>
            <person name="Segata N."/>
        </authorList>
    </citation>
    <scope>NUCLEOTIDE SEQUENCE</scope>
    <source>
        <strain evidence="10">FEM_GT703</strain>
    </source>
</reference>
<proteinExistence type="inferred from homology"/>
<dbReference type="GO" id="GO:0019343">
    <property type="term" value="P:cysteine biosynthetic process via cystathionine"/>
    <property type="evidence" value="ECO:0007669"/>
    <property type="project" value="TreeGrafter"/>
</dbReference>
<evidence type="ECO:0000256" key="4">
    <source>
        <dbReference type="ARBA" id="ARBA00047175"/>
    </source>
</evidence>
<keyword evidence="3 8" id="KW-0663">Pyridoxal phosphate</keyword>
<dbReference type="Gene3D" id="3.90.1150.10">
    <property type="entry name" value="Aspartate Aminotransferase, domain 1"/>
    <property type="match status" value="1"/>
</dbReference>
<evidence type="ECO:0000256" key="9">
    <source>
        <dbReference type="RuleBase" id="RU362118"/>
    </source>
</evidence>
<evidence type="ECO:0000313" key="11">
    <source>
        <dbReference type="Proteomes" id="UP000226442"/>
    </source>
</evidence>
<dbReference type="GO" id="GO:0005737">
    <property type="term" value="C:cytoplasm"/>
    <property type="evidence" value="ECO:0007669"/>
    <property type="project" value="TreeGrafter"/>
</dbReference>
<protein>
    <recommendedName>
        <fullName evidence="4">homocysteine desulfhydrase</fullName>
        <ecNumber evidence="4">4.4.1.2</ecNumber>
    </recommendedName>
    <alternativeName>
        <fullName evidence="5">Homocysteine desulfhydrase</fullName>
    </alternativeName>
</protein>
<dbReference type="PANTHER" id="PTHR11808:SF15">
    <property type="entry name" value="CYSTATHIONINE GAMMA-LYASE"/>
    <property type="match status" value="1"/>
</dbReference>
<evidence type="ECO:0000256" key="1">
    <source>
        <dbReference type="ARBA" id="ARBA00001933"/>
    </source>
</evidence>
<dbReference type="Pfam" id="PF01053">
    <property type="entry name" value="Cys_Met_Meta_PP"/>
    <property type="match status" value="1"/>
</dbReference>
<evidence type="ECO:0000313" key="10">
    <source>
        <dbReference type="EMBL" id="PHX55229.1"/>
    </source>
</evidence>
<evidence type="ECO:0000256" key="8">
    <source>
        <dbReference type="PIRSR" id="PIRSR001434-2"/>
    </source>
</evidence>